<organism evidence="9 10">
    <name type="scientific">Lacrimispora saccharolytica (strain ATCC 35040 / DSM 2544 / NRCC 2533 / WM1)</name>
    <name type="common">Clostridium saccharolyticum</name>
    <dbReference type="NCBI Taxonomy" id="610130"/>
    <lineage>
        <taxon>Bacteria</taxon>
        <taxon>Bacillati</taxon>
        <taxon>Bacillota</taxon>
        <taxon>Clostridia</taxon>
        <taxon>Lachnospirales</taxon>
        <taxon>Lachnospiraceae</taxon>
        <taxon>Lacrimispora</taxon>
    </lineage>
</organism>
<dbReference type="Gene3D" id="1.20.1250.20">
    <property type="entry name" value="MFS general substrate transporter like domains"/>
    <property type="match status" value="1"/>
</dbReference>
<keyword evidence="6 7" id="KW-0472">Membrane</keyword>
<dbReference type="InterPro" id="IPR020846">
    <property type="entry name" value="MFS_dom"/>
</dbReference>
<dbReference type="eggNOG" id="COG2814">
    <property type="taxonomic scope" value="Bacteria"/>
</dbReference>
<keyword evidence="10" id="KW-1185">Reference proteome</keyword>
<dbReference type="STRING" id="610130.Closa_1772"/>
<dbReference type="SUPFAM" id="SSF103473">
    <property type="entry name" value="MFS general substrate transporter"/>
    <property type="match status" value="1"/>
</dbReference>
<protein>
    <submittedName>
        <fullName evidence="9">Major facilitator superfamily MFS_1</fullName>
    </submittedName>
</protein>
<evidence type="ECO:0000256" key="4">
    <source>
        <dbReference type="ARBA" id="ARBA00022692"/>
    </source>
</evidence>
<feature type="transmembrane region" description="Helical" evidence="7">
    <location>
        <begin position="41"/>
        <end position="65"/>
    </location>
</feature>
<feature type="transmembrane region" description="Helical" evidence="7">
    <location>
        <begin position="166"/>
        <end position="186"/>
    </location>
</feature>
<dbReference type="InterPro" id="IPR036259">
    <property type="entry name" value="MFS_trans_sf"/>
</dbReference>
<keyword evidence="4 7" id="KW-0812">Transmembrane</keyword>
<evidence type="ECO:0000256" key="5">
    <source>
        <dbReference type="ARBA" id="ARBA00022989"/>
    </source>
</evidence>
<feature type="transmembrane region" description="Helical" evidence="7">
    <location>
        <begin position="285"/>
        <end position="302"/>
    </location>
</feature>
<evidence type="ECO:0000256" key="7">
    <source>
        <dbReference type="SAM" id="Phobius"/>
    </source>
</evidence>
<dbReference type="PaxDb" id="610130-Closa_1772"/>
<keyword evidence="5 7" id="KW-1133">Transmembrane helix</keyword>
<dbReference type="HOGENOM" id="CLU_034180_16_0_9"/>
<evidence type="ECO:0000256" key="2">
    <source>
        <dbReference type="ARBA" id="ARBA00022448"/>
    </source>
</evidence>
<feature type="transmembrane region" description="Helical" evidence="7">
    <location>
        <begin position="345"/>
        <end position="367"/>
    </location>
</feature>
<feature type="domain" description="Major facilitator superfamily (MFS) profile" evidence="8">
    <location>
        <begin position="166"/>
        <end position="403"/>
    </location>
</feature>
<evidence type="ECO:0000259" key="8">
    <source>
        <dbReference type="PROSITE" id="PS50850"/>
    </source>
</evidence>
<feature type="transmembrane region" description="Helical" evidence="7">
    <location>
        <begin position="254"/>
        <end position="278"/>
    </location>
</feature>
<sequence length="403" mass="44085">MTNWKRNATLYIIGQFVSMFGSMLVQHAITWQITLETKSGVIMTLFTCAALLPMTLISPFAGVWADRYNRKYLIVISDACIALITLGLAAAYISGYKNIWLMFIVVVARSFGQGVQQPAVSAMIPQIVPTESLQRFNGIQSSIQSLNMFAAPMAGGALLSFLPIEYIFFIDVATAAIGISIVFIFVKVSGVLHTEVVKHGVKAYFHELREGVQYINSKAWLRLIIIYSAFFSFFASPTALLTPLQTARTFGDDVWRLTAIEIVFSIGAIVGGILISVWGGFKNKAHTIVMACALFGLTGFLLGVVPDFWVYLGVMLICGVTMPLFNTPSMTLLQSNVEPDKMGRVFSVLMMFSGLAMPLGMVVFGPLGDVVRIEWLLIASGMVIFVSGLALLRARSLIEIGKP</sequence>
<name>D9QZA6_LACSW</name>
<dbReference type="PANTHER" id="PTHR43266">
    <property type="entry name" value="MACROLIDE-EFFLUX PROTEIN"/>
    <property type="match status" value="1"/>
</dbReference>
<accession>D9QZA6</accession>
<dbReference type="KEGG" id="csh:Closa_1772"/>
<dbReference type="GO" id="GO:0022857">
    <property type="term" value="F:transmembrane transporter activity"/>
    <property type="evidence" value="ECO:0007669"/>
    <property type="project" value="InterPro"/>
</dbReference>
<feature type="transmembrane region" description="Helical" evidence="7">
    <location>
        <begin position="308"/>
        <end position="325"/>
    </location>
</feature>
<feature type="transmembrane region" description="Helical" evidence="7">
    <location>
        <begin position="72"/>
        <end position="93"/>
    </location>
</feature>
<gene>
    <name evidence="9" type="ordered locus">Closa_1772</name>
</gene>
<dbReference type="Pfam" id="PF07690">
    <property type="entry name" value="MFS_1"/>
    <property type="match status" value="1"/>
</dbReference>
<dbReference type="AlphaFoldDB" id="D9QZA6"/>
<reference evidence="9" key="1">
    <citation type="submission" date="2010-07" db="EMBL/GenBank/DDBJ databases">
        <title>Complete sequence of Clostridium saccharolyticum WM1.</title>
        <authorList>
            <consortium name="US DOE Joint Genome Institute"/>
            <person name="Lucas S."/>
            <person name="Copeland A."/>
            <person name="Lapidus A."/>
            <person name="Cheng J.-F."/>
            <person name="Bruce D."/>
            <person name="Goodwin L."/>
            <person name="Pitluck S."/>
            <person name="Chertkov O."/>
            <person name="Detter J.C."/>
            <person name="Han C."/>
            <person name="Tapia R."/>
            <person name="Land M."/>
            <person name="Hauser L."/>
            <person name="Chang Y.-J."/>
            <person name="Jeffries C."/>
            <person name="Kyrpides N."/>
            <person name="Ivanova N."/>
            <person name="Mikhailova N."/>
            <person name="Mouttaki H."/>
            <person name="Lin L."/>
            <person name="Zhou J."/>
            <person name="Hemme C.L."/>
            <person name="Woyke T."/>
        </authorList>
    </citation>
    <scope>NUCLEOTIDE SEQUENCE [LARGE SCALE GENOMIC DNA]</scope>
    <source>
        <strain evidence="9">WM1</strain>
    </source>
</reference>
<comment type="subcellular location">
    <subcellularLocation>
        <location evidence="1">Cell membrane</location>
        <topology evidence="1">Multi-pass membrane protein</topology>
    </subcellularLocation>
</comment>
<dbReference type="CDD" id="cd06173">
    <property type="entry name" value="MFS_MefA_like"/>
    <property type="match status" value="1"/>
</dbReference>
<feature type="transmembrane region" description="Helical" evidence="7">
    <location>
        <begin position="219"/>
        <end position="242"/>
    </location>
</feature>
<dbReference type="Proteomes" id="UP000001662">
    <property type="component" value="Chromosome"/>
</dbReference>
<dbReference type="PANTHER" id="PTHR43266:SF10">
    <property type="entry name" value="BACILYSIN EXPORTER BACE-RELATED"/>
    <property type="match status" value="1"/>
</dbReference>
<keyword evidence="3" id="KW-1003">Cell membrane</keyword>
<dbReference type="EMBL" id="CP002109">
    <property type="protein sequence ID" value="ADL04357.1"/>
    <property type="molecule type" value="Genomic_DNA"/>
</dbReference>
<dbReference type="RefSeq" id="WP_013272446.1">
    <property type="nucleotide sequence ID" value="NC_014376.1"/>
</dbReference>
<dbReference type="GO" id="GO:0005886">
    <property type="term" value="C:plasma membrane"/>
    <property type="evidence" value="ECO:0007669"/>
    <property type="project" value="UniProtKB-SubCell"/>
</dbReference>
<evidence type="ECO:0000256" key="1">
    <source>
        <dbReference type="ARBA" id="ARBA00004651"/>
    </source>
</evidence>
<evidence type="ECO:0000313" key="10">
    <source>
        <dbReference type="Proteomes" id="UP000001662"/>
    </source>
</evidence>
<feature type="transmembrane region" description="Helical" evidence="7">
    <location>
        <begin position="9"/>
        <end position="29"/>
    </location>
</feature>
<evidence type="ECO:0000313" key="9">
    <source>
        <dbReference type="EMBL" id="ADL04357.1"/>
    </source>
</evidence>
<dbReference type="InterPro" id="IPR011701">
    <property type="entry name" value="MFS"/>
</dbReference>
<dbReference type="OrthoDB" id="9763297at2"/>
<proteinExistence type="predicted"/>
<dbReference type="PROSITE" id="PS50850">
    <property type="entry name" value="MFS"/>
    <property type="match status" value="1"/>
</dbReference>
<evidence type="ECO:0000256" key="3">
    <source>
        <dbReference type="ARBA" id="ARBA00022475"/>
    </source>
</evidence>
<evidence type="ECO:0000256" key="6">
    <source>
        <dbReference type="ARBA" id="ARBA00023136"/>
    </source>
</evidence>
<keyword evidence="2" id="KW-0813">Transport</keyword>
<feature type="transmembrane region" description="Helical" evidence="7">
    <location>
        <begin position="373"/>
        <end position="392"/>
    </location>
</feature>